<feature type="transmembrane region" description="Helical" evidence="1">
    <location>
        <begin position="572"/>
        <end position="590"/>
    </location>
</feature>
<comment type="caution">
    <text evidence="2">The sequence shown here is derived from an EMBL/GenBank/DDBJ whole genome shotgun (WGS) entry which is preliminary data.</text>
</comment>
<feature type="transmembrane region" description="Helical" evidence="1">
    <location>
        <begin position="79"/>
        <end position="97"/>
    </location>
</feature>
<feature type="transmembrane region" description="Helical" evidence="1">
    <location>
        <begin position="305"/>
        <end position="327"/>
    </location>
</feature>
<keyword evidence="1" id="KW-0472">Membrane</keyword>
<feature type="transmembrane region" description="Helical" evidence="1">
    <location>
        <begin position="230"/>
        <end position="251"/>
    </location>
</feature>
<feature type="transmembrane region" description="Helical" evidence="1">
    <location>
        <begin position="158"/>
        <end position="176"/>
    </location>
</feature>
<dbReference type="RefSeq" id="WP_138766076.1">
    <property type="nucleotide sequence ID" value="NZ_JAJIAR010000004.1"/>
</dbReference>
<feature type="transmembrane region" description="Helical" evidence="1">
    <location>
        <begin position="103"/>
        <end position="125"/>
    </location>
</feature>
<evidence type="ECO:0000313" key="3">
    <source>
        <dbReference type="Proteomes" id="UP001522816"/>
    </source>
</evidence>
<name>A0ABT0HWY5_9LACO</name>
<proteinExistence type="predicted"/>
<dbReference type="EMBL" id="JAJIAR010000004">
    <property type="protein sequence ID" value="MCK8611436.1"/>
    <property type="molecule type" value="Genomic_DNA"/>
</dbReference>
<organism evidence="2 3">
    <name type="scientific">Apilactobacillus nanyangensis</name>
    <dbReference type="NCBI Taxonomy" id="2799579"/>
    <lineage>
        <taxon>Bacteria</taxon>
        <taxon>Bacillati</taxon>
        <taxon>Bacillota</taxon>
        <taxon>Bacilli</taxon>
        <taxon>Lactobacillales</taxon>
        <taxon>Lactobacillaceae</taxon>
        <taxon>Apilactobacillus</taxon>
    </lineage>
</organism>
<feature type="transmembrane region" description="Helical" evidence="1">
    <location>
        <begin position="377"/>
        <end position="394"/>
    </location>
</feature>
<feature type="transmembrane region" description="Helical" evidence="1">
    <location>
        <begin position="134"/>
        <end position="152"/>
    </location>
</feature>
<evidence type="ECO:0008006" key="4">
    <source>
        <dbReference type="Google" id="ProtNLM"/>
    </source>
</evidence>
<feature type="transmembrane region" description="Helical" evidence="1">
    <location>
        <begin position="20"/>
        <end position="43"/>
    </location>
</feature>
<protein>
    <recommendedName>
        <fullName evidence="4">MFS transporter</fullName>
    </recommendedName>
</protein>
<keyword evidence="1" id="KW-0812">Transmembrane</keyword>
<feature type="transmembrane region" description="Helical" evidence="1">
    <location>
        <begin position="347"/>
        <end position="365"/>
    </location>
</feature>
<dbReference type="Proteomes" id="UP001522816">
    <property type="component" value="Unassembled WGS sequence"/>
</dbReference>
<reference evidence="2 3" key="1">
    <citation type="submission" date="2021-11" db="EMBL/GenBank/DDBJ databases">
        <title>Comparative genomics of bee honey and flower isolates.</title>
        <authorList>
            <person name="Bechtner J.D."/>
            <person name="Gallus M.K."/>
            <person name="Ehrmann M."/>
        </authorList>
    </citation>
    <scope>NUCLEOTIDE SEQUENCE [LARGE SCALE GENOMIC DNA]</scope>
    <source>
        <strain evidence="2 3">7</strain>
    </source>
</reference>
<feature type="transmembrane region" description="Helical" evidence="1">
    <location>
        <begin position="197"/>
        <end position="218"/>
    </location>
</feature>
<keyword evidence="1" id="KW-1133">Transmembrane helix</keyword>
<keyword evidence="3" id="KW-1185">Reference proteome</keyword>
<evidence type="ECO:0000256" key="1">
    <source>
        <dbReference type="SAM" id="Phobius"/>
    </source>
</evidence>
<gene>
    <name evidence="2" type="ORF">LNP10_02835</name>
</gene>
<accession>A0ABT0HWY5</accession>
<evidence type="ECO:0000313" key="2">
    <source>
        <dbReference type="EMBL" id="MCK8611436.1"/>
    </source>
</evidence>
<sequence>MEQLRNAAKKVHQSRFFPLLVFGLLGLIALSGLILNNTLILSVDTLFHFNRFYDTAEQIKNGTYNYFQMNYGFSQTGRIVNALYGPAIAYLCGLILYLSYNWIVFEIAISMFAMLVAAFAMYWLCRVNNVKRDYAIIIGGLYMTGSSVFGWVSTQQFTGFGAAFVPFFFIGVTLMLRRLKIPVIGISVGMAILMQTHILSSLIAFSAAVPMIIVSLILTKNKWQMIRDGIITSVLTLALTINVWGVMLSIFKNNYLIPTFPNLEMQFNTVSFEAYSLQTIAKPMELLIFLYVTYYIITRWKRLDYVFRTIGSVAVFFFVLSTNALPWERLQFDFPKLTTLIQFPKRFVVIPFVLFFLLLGMILSTDKNALTLKPLHYPSRVFTMVLLFFVYALNMETNFQSMNVGISQTVAMKQSIEAQLPVNHAFSYDKKFNRTYKQDFESHNKTYLIQDIIKTTPDYLPSNVAVNEANYYQVHPYRNNHIQLIKHNFKIKGGYTKKVNKDGSMTITWRNHHSKTTRYRVTVVKYAATKLVLNGKKVKPVNISKVGAITVNAKPGKNVLKVSYRTGLGMDVIFLVTVVSWMGVICYVIIKRFKNKKSNQ</sequence>